<dbReference type="InterPro" id="IPR023996">
    <property type="entry name" value="TonB-dep_OMP_SusC/RagA"/>
</dbReference>
<evidence type="ECO:0000313" key="10">
    <source>
        <dbReference type="EMBL" id="RIJ46915.1"/>
    </source>
</evidence>
<dbReference type="GO" id="GO:0009279">
    <property type="term" value="C:cell outer membrane"/>
    <property type="evidence" value="ECO:0007669"/>
    <property type="project" value="UniProtKB-SubCell"/>
</dbReference>
<feature type="signal peptide" evidence="8">
    <location>
        <begin position="1"/>
        <end position="20"/>
    </location>
</feature>
<comment type="subcellular location">
    <subcellularLocation>
        <location evidence="1 7">Cell outer membrane</location>
        <topology evidence="1 7">Multi-pass membrane protein</topology>
    </subcellularLocation>
</comment>
<dbReference type="OrthoDB" id="9768177at2"/>
<feature type="domain" description="TonB-dependent receptor plug" evidence="9">
    <location>
        <begin position="117"/>
        <end position="241"/>
    </location>
</feature>
<keyword evidence="5 7" id="KW-0472">Membrane</keyword>
<evidence type="ECO:0000313" key="11">
    <source>
        <dbReference type="Proteomes" id="UP000265926"/>
    </source>
</evidence>
<keyword evidence="3 7" id="KW-1134">Transmembrane beta strand</keyword>
<dbReference type="PROSITE" id="PS52016">
    <property type="entry name" value="TONB_DEPENDENT_REC_3"/>
    <property type="match status" value="1"/>
</dbReference>
<dbReference type="SUPFAM" id="SSF49464">
    <property type="entry name" value="Carboxypeptidase regulatory domain-like"/>
    <property type="match status" value="1"/>
</dbReference>
<evidence type="ECO:0000256" key="6">
    <source>
        <dbReference type="ARBA" id="ARBA00023237"/>
    </source>
</evidence>
<dbReference type="SUPFAM" id="SSF56935">
    <property type="entry name" value="Porins"/>
    <property type="match status" value="1"/>
</dbReference>
<keyword evidence="4 7" id="KW-0812">Transmembrane</keyword>
<proteinExistence type="inferred from homology"/>
<dbReference type="Gene3D" id="2.170.130.10">
    <property type="entry name" value="TonB-dependent receptor, plug domain"/>
    <property type="match status" value="1"/>
</dbReference>
<evidence type="ECO:0000256" key="5">
    <source>
        <dbReference type="ARBA" id="ARBA00023136"/>
    </source>
</evidence>
<comment type="caution">
    <text evidence="10">The sequence shown here is derived from an EMBL/GenBank/DDBJ whole genome shotgun (WGS) entry which is preliminary data.</text>
</comment>
<accession>A0A399SXG1</accession>
<organism evidence="10 11">
    <name type="scientific">Maribellus luteus</name>
    <dbReference type="NCBI Taxonomy" id="2305463"/>
    <lineage>
        <taxon>Bacteria</taxon>
        <taxon>Pseudomonadati</taxon>
        <taxon>Bacteroidota</taxon>
        <taxon>Bacteroidia</taxon>
        <taxon>Marinilabiliales</taxon>
        <taxon>Prolixibacteraceae</taxon>
        <taxon>Maribellus</taxon>
    </lineage>
</organism>
<dbReference type="InterPro" id="IPR008969">
    <property type="entry name" value="CarboxyPept-like_regulatory"/>
</dbReference>
<dbReference type="InterPro" id="IPR036942">
    <property type="entry name" value="Beta-barrel_TonB_sf"/>
</dbReference>
<keyword evidence="6 7" id="KW-0998">Cell outer membrane</keyword>
<dbReference type="RefSeq" id="WP_119439231.1">
    <property type="nucleotide sequence ID" value="NZ_QWGR01000011.1"/>
</dbReference>
<keyword evidence="8" id="KW-0732">Signal</keyword>
<dbReference type="NCBIfam" id="TIGR04056">
    <property type="entry name" value="OMP_RagA_SusC"/>
    <property type="match status" value="1"/>
</dbReference>
<protein>
    <submittedName>
        <fullName evidence="10">SusC/RagA family TonB-linked outer membrane protein</fullName>
    </submittedName>
</protein>
<dbReference type="Gene3D" id="2.40.170.20">
    <property type="entry name" value="TonB-dependent receptor, beta-barrel domain"/>
    <property type="match status" value="1"/>
</dbReference>
<evidence type="ECO:0000256" key="7">
    <source>
        <dbReference type="PROSITE-ProRule" id="PRU01360"/>
    </source>
</evidence>
<feature type="chain" id="PRO_5017316997" evidence="8">
    <location>
        <begin position="21"/>
        <end position="1085"/>
    </location>
</feature>
<reference evidence="10 11" key="1">
    <citation type="submission" date="2018-08" db="EMBL/GenBank/DDBJ databases">
        <title>Pallidiluteibacterium maritimus gen. nov., sp. nov., isolated from coastal sediment.</title>
        <authorList>
            <person name="Zhou L.Y."/>
        </authorList>
    </citation>
    <scope>NUCLEOTIDE SEQUENCE [LARGE SCALE GENOMIC DNA]</scope>
    <source>
        <strain evidence="10 11">XSD2</strain>
    </source>
</reference>
<dbReference type="InterPro" id="IPR037066">
    <property type="entry name" value="Plug_dom_sf"/>
</dbReference>
<dbReference type="InterPro" id="IPR012910">
    <property type="entry name" value="Plug_dom"/>
</dbReference>
<keyword evidence="11" id="KW-1185">Reference proteome</keyword>
<keyword evidence="2 7" id="KW-0813">Transport</keyword>
<dbReference type="Proteomes" id="UP000265926">
    <property type="component" value="Unassembled WGS sequence"/>
</dbReference>
<dbReference type="Gene3D" id="2.60.40.1120">
    <property type="entry name" value="Carboxypeptidase-like, regulatory domain"/>
    <property type="match status" value="1"/>
</dbReference>
<sequence length="1085" mass="119136">MKKIAILLSILFFMGNLVNAQTKSLTGTVTSAEDNMPIPGVSVSVKGTTLGTVTNLDGLFELTVPNDARYLLFSFIGMKNLEVEIGSQTNFAVKMENAIIGVDEVVVTALGISRERKSLGYSVQQVGGEEISTIKGADFTSALSGKVAGLDIKTNTNFGGSTNVIVRGSASLTGNNQALFVVDGVPIDNTIMNDSYQKRGGRGYDYGSTASDINPNDIESISVLKGAAATALYGSRAANGVILITTKKGAKGKNLGVSYTGNVTLGFVDKSTFPEYQKEYGAGYGLDWYSDSDYPGLEYWDWNDDGTDEYIVPTYEDASMGEPFDAGLNVYQWNAFWPGLDTYGKATPWVAAKNDPIEFFETATTKSNSIQVTGGSDNLTYRFSYQNLQQGGIMPNSELDKNNFSFSGSYDITSKLKVSSFANFIKTETKGRNITGYSGNLISGFRQWWQTNVDILEQKRAYEQLGVNVTWNMNEPGDTSPAYWNNPYWQRYRNYQTDSRSRFIGYTKFDWQVADFLTFTGRVSVDYYSFLEEERLAVGSIAEAFGVGYNDTSSGYSVKRGDFSEYNFDLMANFNKDITEKLNLAGLVGTNIRKQNSSDFWASTNGGLAVEGIYSLANTASPLELPIEHAPKIQVNGYFANASLGYNDILFLEGSVRVDQASTLPKDNQTYVYPSATGSFIFTKFIDKDWFSFGKVRLNYAEVGNDAPFASLFNTYDQYYPFSGNGVASNSNTINNKELKSERTKSLEAGLTLNFVKNRLGLDLAIYDNRTVDQIMPAAISYATGSSFKFVNAGEVSNKGVEIMLNATPVKQRGFTWDVALNWSKNKNKVIDLAEGLEKLQLADLQGGVTVNAVKGQAMGTIHGTDFVYYNDIKDEAHRIVTDGYYDVSASDQIIGDVNPDWIGGLRNTFSYKNLRLSFLIDWKHGGDVFSLDHWYGSSTGLYKESAGLNDLGNPVRNYVADGGGVILKGVTADGAPNTVRSEDMGTYYTPVGSYYAPNALFIYDASYVKLRELSVTYNLPKSLFDNIFIQDASIALVGSNLWIIHKNLPYADPETSQGAGNIQGWQSGVMPSTRNIGFTLNVNF</sequence>
<evidence type="ECO:0000259" key="9">
    <source>
        <dbReference type="Pfam" id="PF07715"/>
    </source>
</evidence>
<comment type="similarity">
    <text evidence="7">Belongs to the TonB-dependent receptor family.</text>
</comment>
<dbReference type="InterPro" id="IPR039426">
    <property type="entry name" value="TonB-dep_rcpt-like"/>
</dbReference>
<evidence type="ECO:0000256" key="8">
    <source>
        <dbReference type="SAM" id="SignalP"/>
    </source>
</evidence>
<gene>
    <name evidence="10" type="ORF">D1614_17060</name>
</gene>
<evidence type="ECO:0000256" key="2">
    <source>
        <dbReference type="ARBA" id="ARBA00022448"/>
    </source>
</evidence>
<dbReference type="Pfam" id="PF13715">
    <property type="entry name" value="CarbopepD_reg_2"/>
    <property type="match status" value="1"/>
</dbReference>
<evidence type="ECO:0000256" key="1">
    <source>
        <dbReference type="ARBA" id="ARBA00004571"/>
    </source>
</evidence>
<evidence type="ECO:0000256" key="4">
    <source>
        <dbReference type="ARBA" id="ARBA00022692"/>
    </source>
</evidence>
<dbReference type="InterPro" id="IPR023997">
    <property type="entry name" value="TonB-dep_OMP_SusC/RagA_CS"/>
</dbReference>
<dbReference type="NCBIfam" id="TIGR04057">
    <property type="entry name" value="SusC_RagA_signa"/>
    <property type="match status" value="1"/>
</dbReference>
<dbReference type="Pfam" id="PF07715">
    <property type="entry name" value="Plug"/>
    <property type="match status" value="1"/>
</dbReference>
<dbReference type="AlphaFoldDB" id="A0A399SXG1"/>
<name>A0A399SXG1_9BACT</name>
<evidence type="ECO:0000256" key="3">
    <source>
        <dbReference type="ARBA" id="ARBA00022452"/>
    </source>
</evidence>
<dbReference type="EMBL" id="QWGR01000011">
    <property type="protein sequence ID" value="RIJ46915.1"/>
    <property type="molecule type" value="Genomic_DNA"/>
</dbReference>